<accession>A0A1U7PK27</accession>
<protein>
    <recommendedName>
        <fullName evidence="1">DUF2529 domain-containing protein</fullName>
    </recommendedName>
</protein>
<name>A0A1U7PK27_9BACI</name>
<sequence length="172" mass="18408">MKMLTTQITGLLQRIAANEEEAIGMTARLLAQATTGQGTVYIAAFGELGAVSANAIRGAEPFEGAARYRGEEMTSADRVWILTRSAADTEALELARKLSERFIPFAATASEHEDSEGNELAGLATVYTSLGVKKGLLPAEDGGRTVLPHALAGLFIYEAVRLDYVELLAEFE</sequence>
<dbReference type="STRING" id="550447.SAMN05428946_0526"/>
<dbReference type="EMBL" id="FTPL01000001">
    <property type="protein sequence ID" value="SIT69748.1"/>
    <property type="molecule type" value="Genomic_DNA"/>
</dbReference>
<keyword evidence="3" id="KW-1185">Reference proteome</keyword>
<dbReference type="OrthoDB" id="2737584at2"/>
<feature type="domain" description="DUF2529" evidence="1">
    <location>
        <begin position="1"/>
        <end position="168"/>
    </location>
</feature>
<dbReference type="RefSeq" id="WP_076756802.1">
    <property type="nucleotide sequence ID" value="NZ_FTPL01000001.1"/>
</dbReference>
<dbReference type="Gene3D" id="3.40.50.10490">
    <property type="entry name" value="Glucose-6-phosphate isomerase like protein, domain 1"/>
    <property type="match status" value="1"/>
</dbReference>
<evidence type="ECO:0000259" key="1">
    <source>
        <dbReference type="Pfam" id="PF10740"/>
    </source>
</evidence>
<proteinExistence type="predicted"/>
<dbReference type="AlphaFoldDB" id="A0A1U7PK27"/>
<organism evidence="2 3">
    <name type="scientific">Edaphobacillus lindanitolerans</name>
    <dbReference type="NCBI Taxonomy" id="550447"/>
    <lineage>
        <taxon>Bacteria</taxon>
        <taxon>Bacillati</taxon>
        <taxon>Bacillota</taxon>
        <taxon>Bacilli</taxon>
        <taxon>Bacillales</taxon>
        <taxon>Bacillaceae</taxon>
        <taxon>Edaphobacillus</taxon>
    </lineage>
</organism>
<dbReference type="Pfam" id="PF10740">
    <property type="entry name" value="DUF2529"/>
    <property type="match status" value="1"/>
</dbReference>
<gene>
    <name evidence="2" type="ORF">SAMN05428946_0526</name>
</gene>
<evidence type="ECO:0000313" key="2">
    <source>
        <dbReference type="EMBL" id="SIT69748.1"/>
    </source>
</evidence>
<dbReference type="InterPro" id="IPR019676">
    <property type="entry name" value="DUF2529"/>
</dbReference>
<evidence type="ECO:0000313" key="3">
    <source>
        <dbReference type="Proteomes" id="UP000187550"/>
    </source>
</evidence>
<dbReference type="Proteomes" id="UP000187550">
    <property type="component" value="Unassembled WGS sequence"/>
</dbReference>
<reference evidence="3" key="1">
    <citation type="submission" date="2017-01" db="EMBL/GenBank/DDBJ databases">
        <authorList>
            <person name="Varghese N."/>
            <person name="Submissions S."/>
        </authorList>
    </citation>
    <scope>NUCLEOTIDE SEQUENCE [LARGE SCALE GENOMIC DNA]</scope>
    <source>
        <strain evidence="3">MNA4</strain>
    </source>
</reference>